<sequence length="307" mass="34150">MAIKIDPPLAKSLGLHLVVIILLVWGADFTSKPEVVNVTLESEGEAQAPVEAVAIDSEALQQRVAQMQREKSDAKAAEEKRIRDLERRAQQAEKNRADEEVRLQQVAAQKRQADAEAKASQAAAADAKKLQLQEAEKAKQAEQARIKKEQERKKAEDAAKAAEQKRKQEQEALEKERAERARKAADAKRQAEQERLMQEQLAKEASARSAARSRQAATEVDRYKALISNTINQNLYKDESMRNKSCSVNIKLATTGFVTSVNVLGGDRVVCDATVRAVNRIGSLPMSPDPDVYKELKDITLRVEPEF</sequence>
<reference evidence="3" key="1">
    <citation type="submission" date="2016-09" db="EMBL/GenBank/DDBJ databases">
        <authorList>
            <person name="Wan X."/>
            <person name="Hou S."/>
        </authorList>
    </citation>
    <scope>NUCLEOTIDE SEQUENCE [LARGE SCALE GENOMIC DNA]</scope>
    <source>
        <strain evidence="3">KH87</strain>
    </source>
</reference>
<feature type="compositionally biased region" description="Basic and acidic residues" evidence="1">
    <location>
        <begin position="141"/>
        <end position="206"/>
    </location>
</feature>
<organism evidence="2 3">
    <name type="scientific">Rheinheimera salexigens</name>
    <dbReference type="NCBI Taxonomy" id="1628148"/>
    <lineage>
        <taxon>Bacteria</taxon>
        <taxon>Pseudomonadati</taxon>
        <taxon>Pseudomonadota</taxon>
        <taxon>Gammaproteobacteria</taxon>
        <taxon>Chromatiales</taxon>
        <taxon>Chromatiaceae</taxon>
        <taxon>Rheinheimera</taxon>
    </lineage>
</organism>
<dbReference type="RefSeq" id="WP_070049984.1">
    <property type="nucleotide sequence ID" value="NZ_CBCSDO010000009.1"/>
</dbReference>
<dbReference type="InterPro" id="IPR014161">
    <property type="entry name" value="Tol-Pal_TolA"/>
</dbReference>
<keyword evidence="3" id="KW-1185">Reference proteome</keyword>
<name>A0A1E7Q8H7_9GAMM</name>
<dbReference type="GO" id="GO:0019534">
    <property type="term" value="F:toxin transmembrane transporter activity"/>
    <property type="evidence" value="ECO:0007669"/>
    <property type="project" value="InterPro"/>
</dbReference>
<evidence type="ECO:0000256" key="1">
    <source>
        <dbReference type="SAM" id="MobiDB-lite"/>
    </source>
</evidence>
<gene>
    <name evidence="2" type="ORF">BI198_13275</name>
</gene>
<feature type="region of interest" description="Disordered" evidence="1">
    <location>
        <begin position="141"/>
        <end position="215"/>
    </location>
</feature>
<dbReference type="SUPFAM" id="SSF74653">
    <property type="entry name" value="TolA/TonB C-terminal domain"/>
    <property type="match status" value="1"/>
</dbReference>
<dbReference type="STRING" id="1628148.BI198_13275"/>
<protein>
    <submittedName>
        <fullName evidence="2">Protein TolA</fullName>
    </submittedName>
</protein>
<evidence type="ECO:0000313" key="3">
    <source>
        <dbReference type="Proteomes" id="UP000242258"/>
    </source>
</evidence>
<dbReference type="Pfam" id="PF06519">
    <property type="entry name" value="TolA"/>
    <property type="match status" value="1"/>
</dbReference>
<accession>A0A1E7Q8H7</accession>
<dbReference type="GO" id="GO:0043213">
    <property type="term" value="P:bacteriocin transport"/>
    <property type="evidence" value="ECO:0007669"/>
    <property type="project" value="InterPro"/>
</dbReference>
<dbReference type="NCBIfam" id="TIGR02794">
    <property type="entry name" value="tolA_full"/>
    <property type="match status" value="1"/>
</dbReference>
<dbReference type="GO" id="GO:0016020">
    <property type="term" value="C:membrane"/>
    <property type="evidence" value="ECO:0007669"/>
    <property type="project" value="InterPro"/>
</dbReference>
<proteinExistence type="predicted"/>
<dbReference type="EMBL" id="MKEK01000001">
    <property type="protein sequence ID" value="OEY70430.1"/>
    <property type="molecule type" value="Genomic_DNA"/>
</dbReference>
<dbReference type="AlphaFoldDB" id="A0A1E7Q8H7"/>
<dbReference type="Proteomes" id="UP000242258">
    <property type="component" value="Unassembled WGS sequence"/>
</dbReference>
<dbReference type="OrthoDB" id="6194496at2"/>
<dbReference type="Gene3D" id="3.30.1150.10">
    <property type="match status" value="1"/>
</dbReference>
<comment type="caution">
    <text evidence="2">The sequence shown here is derived from an EMBL/GenBank/DDBJ whole genome shotgun (WGS) entry which is preliminary data.</text>
</comment>
<evidence type="ECO:0000313" key="2">
    <source>
        <dbReference type="EMBL" id="OEY70430.1"/>
    </source>
</evidence>